<dbReference type="Proteomes" id="UP000814033">
    <property type="component" value="Unassembled WGS sequence"/>
</dbReference>
<proteinExistence type="predicted"/>
<evidence type="ECO:0000313" key="2">
    <source>
        <dbReference type="Proteomes" id="UP000814033"/>
    </source>
</evidence>
<evidence type="ECO:0000313" key="1">
    <source>
        <dbReference type="EMBL" id="KAI0052860.1"/>
    </source>
</evidence>
<organism evidence="1 2">
    <name type="scientific">Auriscalpium vulgare</name>
    <dbReference type="NCBI Taxonomy" id="40419"/>
    <lineage>
        <taxon>Eukaryota</taxon>
        <taxon>Fungi</taxon>
        <taxon>Dikarya</taxon>
        <taxon>Basidiomycota</taxon>
        <taxon>Agaricomycotina</taxon>
        <taxon>Agaricomycetes</taxon>
        <taxon>Russulales</taxon>
        <taxon>Auriscalpiaceae</taxon>
        <taxon>Auriscalpium</taxon>
    </lineage>
</organism>
<reference evidence="1" key="2">
    <citation type="journal article" date="2022" name="New Phytol.">
        <title>Evolutionary transition to the ectomycorrhizal habit in the genomes of a hyperdiverse lineage of mushroom-forming fungi.</title>
        <authorList>
            <person name="Looney B."/>
            <person name="Miyauchi S."/>
            <person name="Morin E."/>
            <person name="Drula E."/>
            <person name="Courty P.E."/>
            <person name="Kohler A."/>
            <person name="Kuo A."/>
            <person name="LaButti K."/>
            <person name="Pangilinan J."/>
            <person name="Lipzen A."/>
            <person name="Riley R."/>
            <person name="Andreopoulos W."/>
            <person name="He G."/>
            <person name="Johnson J."/>
            <person name="Nolan M."/>
            <person name="Tritt A."/>
            <person name="Barry K.W."/>
            <person name="Grigoriev I.V."/>
            <person name="Nagy L.G."/>
            <person name="Hibbett D."/>
            <person name="Henrissat B."/>
            <person name="Matheny P.B."/>
            <person name="Labbe J."/>
            <person name="Martin F.M."/>
        </authorList>
    </citation>
    <scope>NUCLEOTIDE SEQUENCE</scope>
    <source>
        <strain evidence="1">FP105234-sp</strain>
    </source>
</reference>
<sequence>MFPSPAIPTTTPHALALLPSKDALVAEFRGKFLKDLRTPAFVIDRAVFAKNCARMHENAVGWGAGFRAHLKTHKTAEGTRMQLVSSANKTHAVVVSTLMEAWQVHNTGLVADGTVNDILYGLPVAANKVADLSELWDKVATHGAVVRLLVDHPKQIEALEAFEGHRLNPRRWSVFVKIDGGQKRAGTEPGSPTFNALVQAIFASPSVSLFGFYAHAGNSYASTSLSEATSILSSEVQAVNDSARFALDIIARSPGAEATPPRFVLSVGSTPTAHSASAEARAQLQSLLHGTLELHAGNYPLLDLQQLHTNLIDRAHIAQKVLSTVISYYPGRGSGDTDEALCDAGGIAVSKDQGPIPGYGDVIGKPWRLGRISQEHGILTRITGDTAESKSASLEIGETVEIVGQHACFISAAYPWYYVTDSDADLGNDKVTDVWVPWKGW</sequence>
<name>A0ACB8SAD0_9AGAM</name>
<comment type="caution">
    <text evidence="1">The sequence shown here is derived from an EMBL/GenBank/DDBJ whole genome shotgun (WGS) entry which is preliminary data.</text>
</comment>
<reference evidence="1" key="1">
    <citation type="submission" date="2021-02" db="EMBL/GenBank/DDBJ databases">
        <authorList>
            <consortium name="DOE Joint Genome Institute"/>
            <person name="Ahrendt S."/>
            <person name="Looney B.P."/>
            <person name="Miyauchi S."/>
            <person name="Morin E."/>
            <person name="Drula E."/>
            <person name="Courty P.E."/>
            <person name="Chicoki N."/>
            <person name="Fauchery L."/>
            <person name="Kohler A."/>
            <person name="Kuo A."/>
            <person name="Labutti K."/>
            <person name="Pangilinan J."/>
            <person name="Lipzen A."/>
            <person name="Riley R."/>
            <person name="Andreopoulos W."/>
            <person name="He G."/>
            <person name="Johnson J."/>
            <person name="Barry K.W."/>
            <person name="Grigoriev I.V."/>
            <person name="Nagy L."/>
            <person name="Hibbett D."/>
            <person name="Henrissat B."/>
            <person name="Matheny P.B."/>
            <person name="Labbe J."/>
            <person name="Martin F."/>
        </authorList>
    </citation>
    <scope>NUCLEOTIDE SEQUENCE</scope>
    <source>
        <strain evidence="1">FP105234-sp</strain>
    </source>
</reference>
<keyword evidence="2" id="KW-1185">Reference proteome</keyword>
<accession>A0ACB8SAD0</accession>
<protein>
    <submittedName>
        <fullName evidence="1">Uncharacterized protein</fullName>
    </submittedName>
</protein>
<gene>
    <name evidence="1" type="ORF">FA95DRAFT_1532211</name>
</gene>
<dbReference type="EMBL" id="MU275843">
    <property type="protein sequence ID" value="KAI0052860.1"/>
    <property type="molecule type" value="Genomic_DNA"/>
</dbReference>